<dbReference type="AlphaFoldDB" id="A0A0B3RYG3"/>
<name>A0A0B3RYG3_9RHOB</name>
<evidence type="ECO:0000313" key="3">
    <source>
        <dbReference type="EMBL" id="KHQ53137.1"/>
    </source>
</evidence>
<dbReference type="EMBL" id="JSUQ01000008">
    <property type="protein sequence ID" value="KHQ53137.1"/>
    <property type="molecule type" value="Genomic_DNA"/>
</dbReference>
<dbReference type="STRING" id="561184.SAMN05216376_10653"/>
<comment type="caution">
    <text evidence="3">The sequence shown here is derived from an EMBL/GenBank/DDBJ whole genome shotgun (WGS) entry which is preliminary data.</text>
</comment>
<dbReference type="InterPro" id="IPR002477">
    <property type="entry name" value="Peptidoglycan-bd-like"/>
</dbReference>
<sequence length="785" mass="85455">MKRLILYTFYGVFALAGPAVAQDPHVVCVQRQLDALGFDPGPADGAIGPQTRGALGRLVSETEAREALEVLPGLSARAALGWCREIARLYPEARGPMPSSEGPQIWTPEGFDPMMRLELQIAFDEVARYFEERFGVALASRVQLVAANDPESLGRILRAAASHQEVGAAEVRRTAERNCRKSSRIGASMYRHHMVFCWREEFEAGNTARFEDFRVWLRRVMAHEFTHHLQRELAYDKVPQWVRRGQSVRPRMGPAWMVEGGAQVIEYRYIHDIHDSSLPRTKWLRLGASRSGLTLDGIRRKGEVREPNAYSTSFYAVHLLTERFGEETLVNYWRRLGETDRWETAFEDVFGIAMQDFERIFPTLTADPDAAQEFLANRDLDGDGLIAGSAAMPAPGNMAAQRRAQVVCVQRQLAALGLSPGAADGVPGPRTRAALADFVQRQGGSGRAVFDLLPDLSPGSAVAWCREIGATAPEAAELLPSAAPPEVVLAAEVPEAMGEVLRDLYGEARDAATGVYGLRAATAPVVIYAQDADELTGMLRRDYPGALGLSENEAGLHARSYCGAGADIARLATDLLPGRIVLCLPEEVTARLISGAASTEALSRRIAYDHAHHLLAEIGLRDPLMSDGVAGLRPAWMVIGTARGLARGRPSESGALPLVELQRDDGAMPLAQLRSRIPARLAGASATSELAVVLLSARYGEARLTEFWRRVAAQGDWKSAFETVYGQSVTGFEGVFETLRRDETAARAYATGQGAYPYTPEERALLGLPPAEVEEARAGGKVGIP</sequence>
<dbReference type="InterPro" id="IPR036365">
    <property type="entry name" value="PGBD-like_sf"/>
</dbReference>
<keyword evidence="1" id="KW-0732">Signal</keyword>
<dbReference type="Gene3D" id="1.10.101.10">
    <property type="entry name" value="PGBD-like superfamily/PGBD"/>
    <property type="match status" value="2"/>
</dbReference>
<dbReference type="Proteomes" id="UP000030960">
    <property type="component" value="Unassembled WGS sequence"/>
</dbReference>
<evidence type="ECO:0000259" key="2">
    <source>
        <dbReference type="Pfam" id="PF01471"/>
    </source>
</evidence>
<feature type="domain" description="Peptidoglycan binding-like" evidence="2">
    <location>
        <begin position="403"/>
        <end position="443"/>
    </location>
</feature>
<dbReference type="SUPFAM" id="SSF47090">
    <property type="entry name" value="PGBD-like"/>
    <property type="match status" value="1"/>
</dbReference>
<keyword evidence="4" id="KW-1185">Reference proteome</keyword>
<dbReference type="Pfam" id="PF01471">
    <property type="entry name" value="PG_binding_1"/>
    <property type="match status" value="1"/>
</dbReference>
<evidence type="ECO:0000313" key="4">
    <source>
        <dbReference type="Proteomes" id="UP000030960"/>
    </source>
</evidence>
<evidence type="ECO:0000256" key="1">
    <source>
        <dbReference type="SAM" id="SignalP"/>
    </source>
</evidence>
<dbReference type="InterPro" id="IPR036366">
    <property type="entry name" value="PGBDSf"/>
</dbReference>
<organism evidence="3 4">
    <name type="scientific">Mameliella alba</name>
    <dbReference type="NCBI Taxonomy" id="561184"/>
    <lineage>
        <taxon>Bacteria</taxon>
        <taxon>Pseudomonadati</taxon>
        <taxon>Pseudomonadota</taxon>
        <taxon>Alphaproteobacteria</taxon>
        <taxon>Rhodobacterales</taxon>
        <taxon>Roseobacteraceae</taxon>
        <taxon>Mameliella</taxon>
    </lineage>
</organism>
<dbReference type="PATRIC" id="fig|1515334.3.peg.2182"/>
<feature type="signal peptide" evidence="1">
    <location>
        <begin position="1"/>
        <end position="21"/>
    </location>
</feature>
<protein>
    <submittedName>
        <fullName evidence="3">His-Xaa-Ser repeat protein HxsA</fullName>
    </submittedName>
</protein>
<reference evidence="3 4" key="1">
    <citation type="submission" date="2014-10" db="EMBL/GenBank/DDBJ databases">
        <title>Genome sequence of Ponticoccus sp. strain UMTAT08 isolated from clonal culture of toxic dinoflagellate Alexandrium tamiyavanichii.</title>
        <authorList>
            <person name="Gan H.Y."/>
            <person name="Muhd D.-D."/>
            <person name="Mohd Noor M.E."/>
            <person name="Yeong Y.S."/>
            <person name="Usup G."/>
        </authorList>
    </citation>
    <scope>NUCLEOTIDE SEQUENCE [LARGE SCALE GENOMIC DNA]</scope>
    <source>
        <strain evidence="3 4">UMTAT08</strain>
    </source>
</reference>
<proteinExistence type="predicted"/>
<gene>
    <name evidence="3" type="ORF">OA50_02163</name>
</gene>
<accession>A0A0B3RYG3</accession>
<feature type="chain" id="PRO_5002097993" evidence="1">
    <location>
        <begin position="22"/>
        <end position="785"/>
    </location>
</feature>